<dbReference type="Pfam" id="PF01797">
    <property type="entry name" value="Y1_Tnp"/>
    <property type="match status" value="1"/>
</dbReference>
<dbReference type="PANTHER" id="PTHR34322">
    <property type="entry name" value="TRANSPOSASE, Y1_TNP DOMAIN-CONTAINING"/>
    <property type="match status" value="1"/>
</dbReference>
<gene>
    <name evidence="2" type="ORF">SAMN05446037_10274</name>
</gene>
<sequence>MSRQARQYSQSGLYHIVFRGMNRHNIFEEEEDFIKIKDIIQRLKKEMLFEIYAFYLMTNHVHILLKEYNIGDITVIMKRLLTRYAGWFNRKYSRSGALIANRFKS</sequence>
<feature type="domain" description="Transposase IS200-like" evidence="1">
    <location>
        <begin position="9"/>
        <end position="105"/>
    </location>
</feature>
<dbReference type="EMBL" id="FZOJ01000027">
    <property type="protein sequence ID" value="SNS90823.1"/>
    <property type="molecule type" value="Genomic_DNA"/>
</dbReference>
<organism evidence="2 3">
    <name type="scientific">Anaerovirgula multivorans</name>
    <dbReference type="NCBI Taxonomy" id="312168"/>
    <lineage>
        <taxon>Bacteria</taxon>
        <taxon>Bacillati</taxon>
        <taxon>Bacillota</taxon>
        <taxon>Clostridia</taxon>
        <taxon>Peptostreptococcales</taxon>
        <taxon>Natronincolaceae</taxon>
        <taxon>Anaerovirgula</taxon>
    </lineage>
</organism>
<dbReference type="OrthoDB" id="9788881at2"/>
<name>A0A239ICQ4_9FIRM</name>
<dbReference type="RefSeq" id="WP_089284540.1">
    <property type="nucleotide sequence ID" value="NZ_FZOJ01000027.1"/>
</dbReference>
<dbReference type="GO" id="GO:0006313">
    <property type="term" value="P:DNA transposition"/>
    <property type="evidence" value="ECO:0007669"/>
    <property type="project" value="InterPro"/>
</dbReference>
<keyword evidence="3" id="KW-1185">Reference proteome</keyword>
<dbReference type="Gene3D" id="3.30.70.1290">
    <property type="entry name" value="Transposase IS200-like"/>
    <property type="match status" value="1"/>
</dbReference>
<dbReference type="InterPro" id="IPR002686">
    <property type="entry name" value="Transposase_17"/>
</dbReference>
<dbReference type="SMART" id="SM01321">
    <property type="entry name" value="Y1_Tnp"/>
    <property type="match status" value="1"/>
</dbReference>
<evidence type="ECO:0000259" key="1">
    <source>
        <dbReference type="SMART" id="SM01321"/>
    </source>
</evidence>
<dbReference type="InterPro" id="IPR036515">
    <property type="entry name" value="Transposase_17_sf"/>
</dbReference>
<evidence type="ECO:0000313" key="2">
    <source>
        <dbReference type="EMBL" id="SNS90823.1"/>
    </source>
</evidence>
<proteinExistence type="predicted"/>
<protein>
    <submittedName>
        <fullName evidence="2">Transposase IS200 like</fullName>
    </submittedName>
</protein>
<dbReference type="GO" id="GO:0004803">
    <property type="term" value="F:transposase activity"/>
    <property type="evidence" value="ECO:0007669"/>
    <property type="project" value="InterPro"/>
</dbReference>
<dbReference type="SUPFAM" id="SSF143422">
    <property type="entry name" value="Transposase IS200-like"/>
    <property type="match status" value="1"/>
</dbReference>
<reference evidence="2 3" key="1">
    <citation type="submission" date="2017-06" db="EMBL/GenBank/DDBJ databases">
        <authorList>
            <person name="Kim H.J."/>
            <person name="Triplett B.A."/>
        </authorList>
    </citation>
    <scope>NUCLEOTIDE SEQUENCE [LARGE SCALE GENOMIC DNA]</scope>
    <source>
        <strain evidence="2 3">SCA</strain>
    </source>
</reference>
<dbReference type="GO" id="GO:0003677">
    <property type="term" value="F:DNA binding"/>
    <property type="evidence" value="ECO:0007669"/>
    <property type="project" value="InterPro"/>
</dbReference>
<accession>A0A239ICQ4</accession>
<dbReference type="PANTHER" id="PTHR34322:SF2">
    <property type="entry name" value="TRANSPOSASE IS200-LIKE DOMAIN-CONTAINING PROTEIN"/>
    <property type="match status" value="1"/>
</dbReference>
<dbReference type="Proteomes" id="UP000198304">
    <property type="component" value="Unassembled WGS sequence"/>
</dbReference>
<evidence type="ECO:0000313" key="3">
    <source>
        <dbReference type="Proteomes" id="UP000198304"/>
    </source>
</evidence>
<dbReference type="AlphaFoldDB" id="A0A239ICQ4"/>